<comment type="caution">
    <text evidence="5">The sequence shown here is derived from an EMBL/GenBank/DDBJ whole genome shotgun (WGS) entry which is preliminary data.</text>
</comment>
<dbReference type="GO" id="GO:0000976">
    <property type="term" value="F:transcription cis-regulatory region binding"/>
    <property type="evidence" value="ECO:0007669"/>
    <property type="project" value="TreeGrafter"/>
</dbReference>
<name>A0A852X0F7_9MICO</name>
<keyword evidence="1 2" id="KW-0238">DNA-binding</keyword>
<dbReference type="RefSeq" id="WP_179461854.1">
    <property type="nucleotide sequence ID" value="NZ_JACBZX010000001.1"/>
</dbReference>
<dbReference type="PANTHER" id="PTHR30055">
    <property type="entry name" value="HTH-TYPE TRANSCRIPTIONAL REGULATOR RUTR"/>
    <property type="match status" value="1"/>
</dbReference>
<evidence type="ECO:0000313" key="6">
    <source>
        <dbReference type="Proteomes" id="UP000592181"/>
    </source>
</evidence>
<dbReference type="Gene3D" id="1.10.357.10">
    <property type="entry name" value="Tetracycline Repressor, domain 2"/>
    <property type="match status" value="1"/>
</dbReference>
<feature type="compositionally biased region" description="Acidic residues" evidence="3">
    <location>
        <begin position="242"/>
        <end position="258"/>
    </location>
</feature>
<protein>
    <submittedName>
        <fullName evidence="5">AcrR family transcriptional regulator</fullName>
    </submittedName>
</protein>
<dbReference type="InterPro" id="IPR001647">
    <property type="entry name" value="HTH_TetR"/>
</dbReference>
<dbReference type="Proteomes" id="UP000592181">
    <property type="component" value="Unassembled WGS sequence"/>
</dbReference>
<reference evidence="5 6" key="1">
    <citation type="submission" date="2020-07" db="EMBL/GenBank/DDBJ databases">
        <title>Sequencing the genomes of 1000 actinobacteria strains.</title>
        <authorList>
            <person name="Klenk H.-P."/>
        </authorList>
    </citation>
    <scope>NUCLEOTIDE SEQUENCE [LARGE SCALE GENOMIC DNA]</scope>
    <source>
        <strain evidence="5 6">DSM 24723</strain>
    </source>
</reference>
<gene>
    <name evidence="5" type="ORF">BJY28_000798</name>
</gene>
<evidence type="ECO:0000256" key="1">
    <source>
        <dbReference type="ARBA" id="ARBA00023125"/>
    </source>
</evidence>
<feature type="region of interest" description="Disordered" evidence="3">
    <location>
        <begin position="1"/>
        <end position="22"/>
    </location>
</feature>
<dbReference type="Pfam" id="PF00440">
    <property type="entry name" value="TetR_N"/>
    <property type="match status" value="1"/>
</dbReference>
<feature type="domain" description="HTH tetR-type" evidence="4">
    <location>
        <begin position="29"/>
        <end position="90"/>
    </location>
</feature>
<dbReference type="InterPro" id="IPR050109">
    <property type="entry name" value="HTH-type_TetR-like_transc_reg"/>
</dbReference>
<evidence type="ECO:0000256" key="3">
    <source>
        <dbReference type="SAM" id="MobiDB-lite"/>
    </source>
</evidence>
<dbReference type="SUPFAM" id="SSF46689">
    <property type="entry name" value="Homeodomain-like"/>
    <property type="match status" value="1"/>
</dbReference>
<dbReference type="PROSITE" id="PS50977">
    <property type="entry name" value="HTH_TETR_2"/>
    <property type="match status" value="1"/>
</dbReference>
<dbReference type="GO" id="GO:0003700">
    <property type="term" value="F:DNA-binding transcription factor activity"/>
    <property type="evidence" value="ECO:0007669"/>
    <property type="project" value="TreeGrafter"/>
</dbReference>
<feature type="DNA-binding region" description="H-T-H motif" evidence="2">
    <location>
        <begin position="53"/>
        <end position="72"/>
    </location>
</feature>
<accession>A0A852X0F7</accession>
<evidence type="ECO:0000313" key="5">
    <source>
        <dbReference type="EMBL" id="NYG36329.1"/>
    </source>
</evidence>
<organism evidence="5 6">
    <name type="scientific">Janibacter alkaliphilus</name>
    <dbReference type="NCBI Taxonomy" id="1069963"/>
    <lineage>
        <taxon>Bacteria</taxon>
        <taxon>Bacillati</taxon>
        <taxon>Actinomycetota</taxon>
        <taxon>Actinomycetes</taxon>
        <taxon>Micrococcales</taxon>
        <taxon>Intrasporangiaceae</taxon>
        <taxon>Janibacter</taxon>
    </lineage>
</organism>
<dbReference type="EMBL" id="JACBZX010000001">
    <property type="protein sequence ID" value="NYG36329.1"/>
    <property type="molecule type" value="Genomic_DNA"/>
</dbReference>
<keyword evidence="6" id="KW-1185">Reference proteome</keyword>
<dbReference type="InterPro" id="IPR009057">
    <property type="entry name" value="Homeodomain-like_sf"/>
</dbReference>
<evidence type="ECO:0000256" key="2">
    <source>
        <dbReference type="PROSITE-ProRule" id="PRU00335"/>
    </source>
</evidence>
<feature type="region of interest" description="Disordered" evidence="3">
    <location>
        <begin position="238"/>
        <end position="280"/>
    </location>
</feature>
<proteinExistence type="predicted"/>
<evidence type="ECO:0000259" key="4">
    <source>
        <dbReference type="PROSITE" id="PS50977"/>
    </source>
</evidence>
<dbReference type="PANTHER" id="PTHR30055:SF160">
    <property type="entry name" value="TRANSCRIPTIONAL REGULATORY PROTEIN (PROBABLY ASNC-FAMILY)-RELATED"/>
    <property type="match status" value="1"/>
</dbReference>
<sequence length="280" mass="30492">MSTTSDDAPLAQGEVTRDGRRARWAEHNRTRRRLILDAALEVAEDHAPGATVTLDQIAVRAGLRRPAVYRYFADRRELEVAMQVEVAHRLAREILLELDTAKTLITLIRDAIGVYVGWAEAHPSLLRIIDSGARLSDGPVQRGISEIAQVVTHIVHGALDDYGVQVSPAERATVDPLVHGLVEAVVGTVRRWVAQTTPPPRELLVHLASESVWFIMAGHAQVLGIPLERDTRLAELAGMAGDETDETSDDAADAELDQTTDQTTPPRPPAGDGPDERDTA</sequence>
<dbReference type="AlphaFoldDB" id="A0A852X0F7"/>